<keyword evidence="1" id="KW-0812">Transmembrane</keyword>
<dbReference type="InterPro" id="IPR029058">
    <property type="entry name" value="AB_hydrolase_fold"/>
</dbReference>
<feature type="transmembrane region" description="Helical" evidence="1">
    <location>
        <begin position="97"/>
        <end position="117"/>
    </location>
</feature>
<evidence type="ECO:0000259" key="2">
    <source>
        <dbReference type="Pfam" id="PF12146"/>
    </source>
</evidence>
<keyword evidence="1" id="KW-0472">Membrane</keyword>
<dbReference type="SUPFAM" id="SSF53474">
    <property type="entry name" value="alpha/beta-Hydrolases"/>
    <property type="match status" value="1"/>
</dbReference>
<feature type="domain" description="Serine aminopeptidase S33" evidence="2">
    <location>
        <begin position="30"/>
        <end position="84"/>
    </location>
</feature>
<evidence type="ECO:0000313" key="4">
    <source>
        <dbReference type="Proteomes" id="UP001227230"/>
    </source>
</evidence>
<evidence type="ECO:0000313" key="3">
    <source>
        <dbReference type="EMBL" id="WKA04097.1"/>
    </source>
</evidence>
<dbReference type="PANTHER" id="PTHR22753:SF24">
    <property type="entry name" value="ESTERASE_LIPASE_THIOESTERASE FAMILY PROTEIN"/>
    <property type="match status" value="1"/>
</dbReference>
<dbReference type="Gene3D" id="3.40.50.1820">
    <property type="entry name" value="alpha/beta hydrolase"/>
    <property type="match status" value="1"/>
</dbReference>
<keyword evidence="4" id="KW-1185">Reference proteome</keyword>
<keyword evidence="1" id="KW-1133">Transmembrane helix</keyword>
<dbReference type="Proteomes" id="UP001227230">
    <property type="component" value="Chromosome 14"/>
</dbReference>
<dbReference type="PANTHER" id="PTHR22753">
    <property type="entry name" value="TRANSMEMBRANE PROTEIN 68"/>
    <property type="match status" value="1"/>
</dbReference>
<sequence length="164" mass="18159">MISLLGIGVLLPRSIPKKYHYKLVKLVETTVRSENHRSPNKPIYLVGESLGGCLALAVAARNPDIDPALILANPATSVNKLPLQAPIPLLSLIPDKLHYFSLLYMLGLITGLLSFFLGTFDILAEWLGCCLKHLFVSIWSSECMESSYCQSRTPQLSILTDKNY</sequence>
<dbReference type="InterPro" id="IPR022742">
    <property type="entry name" value="Hydrolase_4"/>
</dbReference>
<gene>
    <name evidence="3" type="ORF">VitviT2T_022159</name>
</gene>
<dbReference type="Pfam" id="PF12146">
    <property type="entry name" value="Hydrolase_4"/>
    <property type="match status" value="1"/>
</dbReference>
<accession>A0ABY9DB19</accession>
<organism evidence="3 4">
    <name type="scientific">Vitis vinifera</name>
    <name type="common">Grape</name>
    <dbReference type="NCBI Taxonomy" id="29760"/>
    <lineage>
        <taxon>Eukaryota</taxon>
        <taxon>Viridiplantae</taxon>
        <taxon>Streptophyta</taxon>
        <taxon>Embryophyta</taxon>
        <taxon>Tracheophyta</taxon>
        <taxon>Spermatophyta</taxon>
        <taxon>Magnoliopsida</taxon>
        <taxon>eudicotyledons</taxon>
        <taxon>Gunneridae</taxon>
        <taxon>Pentapetalae</taxon>
        <taxon>rosids</taxon>
        <taxon>Vitales</taxon>
        <taxon>Vitaceae</taxon>
        <taxon>Viteae</taxon>
        <taxon>Vitis</taxon>
    </lineage>
</organism>
<name>A0ABY9DB19_VITVI</name>
<proteinExistence type="predicted"/>
<evidence type="ECO:0000256" key="1">
    <source>
        <dbReference type="SAM" id="Phobius"/>
    </source>
</evidence>
<protein>
    <recommendedName>
        <fullName evidence="2">Serine aminopeptidase S33 domain-containing protein</fullName>
    </recommendedName>
</protein>
<reference evidence="3 4" key="1">
    <citation type="journal article" date="2023" name="Hortic Res">
        <title>The complete reference genome for grapevine (Vitis vinifera L.) genetics and breeding.</title>
        <authorList>
            <person name="Shi X."/>
            <person name="Cao S."/>
            <person name="Wang X."/>
            <person name="Huang S."/>
            <person name="Wang Y."/>
            <person name="Liu Z."/>
            <person name="Liu W."/>
            <person name="Leng X."/>
            <person name="Peng Y."/>
            <person name="Wang N."/>
            <person name="Wang Y."/>
            <person name="Ma Z."/>
            <person name="Xu X."/>
            <person name="Zhang F."/>
            <person name="Xue H."/>
            <person name="Zhong H."/>
            <person name="Wang Y."/>
            <person name="Zhang K."/>
            <person name="Velt A."/>
            <person name="Avia K."/>
            <person name="Holtgrawe D."/>
            <person name="Grimplet J."/>
            <person name="Matus J.T."/>
            <person name="Ware D."/>
            <person name="Wu X."/>
            <person name="Wang H."/>
            <person name="Liu C."/>
            <person name="Fang Y."/>
            <person name="Rustenholz C."/>
            <person name="Cheng Z."/>
            <person name="Xiao H."/>
            <person name="Zhou Y."/>
        </authorList>
    </citation>
    <scope>NUCLEOTIDE SEQUENCE [LARGE SCALE GENOMIC DNA]</scope>
    <source>
        <strain evidence="4">cv. Pinot noir / PN40024</strain>
        <tissue evidence="3">Leaf</tissue>
    </source>
</reference>
<dbReference type="EMBL" id="CP126661">
    <property type="protein sequence ID" value="WKA04097.1"/>
    <property type="molecule type" value="Genomic_DNA"/>
</dbReference>